<proteinExistence type="predicted"/>
<dbReference type="OrthoDB" id="3259161at2"/>
<protein>
    <submittedName>
        <fullName evidence="2">Alpha/beta hydrolase</fullName>
    </submittedName>
</protein>
<evidence type="ECO:0000259" key="1">
    <source>
        <dbReference type="Pfam" id="PF06259"/>
    </source>
</evidence>
<name>A0A1I4D7S5_9ACTN</name>
<sequence length="504" mass="50562">MSAPPLTAIAGWDVPLLRGAVWTLDAVADRLPAWRARMEAVGRSLTDAECWYGPAAQSAGAALVEVSTVATAATAALTESLGHTQRLLTEAASAQELAEQALAAAAAVPVALDDAGRLVGPLPTDPLTGAPGLDADQTAAVLRAQELAADALAATALAASAATAAADALVGLGIGGPFAPADFDALAALAPRTPGANPTLLLGATPGEVAGWWGGLSTAARTQAIARTPVLVGALDGVPAWARDEANRRFLDQVLADPAAPGHAVAVSVATEIEARESAGERVQLYQFQPQQELVALALGDVDTAGSVAFLVPGMRNAAANDLTDLAAAADAVADAARAAAPGAAVATVAWFGYRPPSGAGAIGTAASRAGGRALDGALDGLAASRAAEPARVVVSAHSYGTTVVDAAADAPGELAADAVILNGSPGMDNDAEGLEAAEVYEASPLFDPITWIDLHGQHPTWTDSFDAVGLPVDEAMLHTEYYDEHFPTLAAIGEVVAAARPEE</sequence>
<feature type="domain" description="DUF1023" evidence="1">
    <location>
        <begin position="291"/>
        <end position="432"/>
    </location>
</feature>
<keyword evidence="3" id="KW-1185">Reference proteome</keyword>
<dbReference type="Pfam" id="PF06259">
    <property type="entry name" value="Abhydrolase_8"/>
    <property type="match status" value="1"/>
</dbReference>
<evidence type="ECO:0000313" key="2">
    <source>
        <dbReference type="EMBL" id="SFK89043.1"/>
    </source>
</evidence>
<dbReference type="InterPro" id="IPR010427">
    <property type="entry name" value="DUF1023"/>
</dbReference>
<keyword evidence="2" id="KW-0378">Hydrolase</keyword>
<dbReference type="AlphaFoldDB" id="A0A1I4D7S5"/>
<evidence type="ECO:0000313" key="3">
    <source>
        <dbReference type="Proteomes" id="UP000199152"/>
    </source>
</evidence>
<dbReference type="RefSeq" id="WP_091323174.1">
    <property type="nucleotide sequence ID" value="NZ_FOSW01000004.1"/>
</dbReference>
<dbReference type="InParanoid" id="A0A1I4D7S5"/>
<dbReference type="EMBL" id="FOSW01000004">
    <property type="protein sequence ID" value="SFK89043.1"/>
    <property type="molecule type" value="Genomic_DNA"/>
</dbReference>
<dbReference type="GO" id="GO:0016787">
    <property type="term" value="F:hydrolase activity"/>
    <property type="evidence" value="ECO:0007669"/>
    <property type="project" value="UniProtKB-KW"/>
</dbReference>
<gene>
    <name evidence="2" type="ORF">SAMN04488085_104217</name>
</gene>
<organism evidence="2 3">
    <name type="scientific">Geodermatophilus ruber</name>
    <dbReference type="NCBI Taxonomy" id="504800"/>
    <lineage>
        <taxon>Bacteria</taxon>
        <taxon>Bacillati</taxon>
        <taxon>Actinomycetota</taxon>
        <taxon>Actinomycetes</taxon>
        <taxon>Geodermatophilales</taxon>
        <taxon>Geodermatophilaceae</taxon>
        <taxon>Geodermatophilus</taxon>
    </lineage>
</organism>
<reference evidence="2 3" key="1">
    <citation type="submission" date="2016-10" db="EMBL/GenBank/DDBJ databases">
        <authorList>
            <person name="de Groot N.N."/>
        </authorList>
    </citation>
    <scope>NUCLEOTIDE SEQUENCE [LARGE SCALE GENOMIC DNA]</scope>
    <source>
        <strain evidence="2 3">DSM 45317</strain>
    </source>
</reference>
<dbReference type="STRING" id="504800.SAMN04488085_104217"/>
<dbReference type="Proteomes" id="UP000199152">
    <property type="component" value="Unassembled WGS sequence"/>
</dbReference>
<accession>A0A1I4D7S5</accession>